<dbReference type="AlphaFoldDB" id="A0A8T2RP54"/>
<keyword evidence="2" id="KW-0813">Transport</keyword>
<dbReference type="PROSITE" id="PS50196">
    <property type="entry name" value="RANBD1"/>
    <property type="match status" value="1"/>
</dbReference>
<keyword evidence="3" id="KW-0811">Translocation</keyword>
<keyword evidence="4" id="KW-0539">Nucleus</keyword>
<keyword evidence="2" id="KW-0509">mRNA transport</keyword>
<dbReference type="EMBL" id="CM035430">
    <property type="protein sequence ID" value="KAH7298202.1"/>
    <property type="molecule type" value="Genomic_DNA"/>
</dbReference>
<dbReference type="PANTHER" id="PTHR23138">
    <property type="entry name" value="RAN BINDING PROTEIN"/>
    <property type="match status" value="1"/>
</dbReference>
<evidence type="ECO:0000256" key="2">
    <source>
        <dbReference type="ARBA" id="ARBA00022816"/>
    </source>
</evidence>
<dbReference type="InterPro" id="IPR000156">
    <property type="entry name" value="Ran_bind_dom"/>
</dbReference>
<evidence type="ECO:0000256" key="3">
    <source>
        <dbReference type="ARBA" id="ARBA00023010"/>
    </source>
</evidence>
<dbReference type="Gene3D" id="2.30.29.30">
    <property type="entry name" value="Pleckstrin-homology domain (PH domain)/Phosphotyrosine-binding domain (PTB)"/>
    <property type="match status" value="1"/>
</dbReference>
<dbReference type="SMART" id="SM00160">
    <property type="entry name" value="RanBD"/>
    <property type="match status" value="1"/>
</dbReference>
<gene>
    <name evidence="7" type="ORF">KP509_25G032000</name>
</gene>
<dbReference type="GO" id="GO:0051028">
    <property type="term" value="P:mRNA transport"/>
    <property type="evidence" value="ECO:0007669"/>
    <property type="project" value="UniProtKB-KW"/>
</dbReference>
<dbReference type="CDD" id="cd13170">
    <property type="entry name" value="RanBD_NUP50"/>
    <property type="match status" value="1"/>
</dbReference>
<organism evidence="7 8">
    <name type="scientific">Ceratopteris richardii</name>
    <name type="common">Triangle waterfern</name>
    <dbReference type="NCBI Taxonomy" id="49495"/>
    <lineage>
        <taxon>Eukaryota</taxon>
        <taxon>Viridiplantae</taxon>
        <taxon>Streptophyta</taxon>
        <taxon>Embryophyta</taxon>
        <taxon>Tracheophyta</taxon>
        <taxon>Polypodiopsida</taxon>
        <taxon>Polypodiidae</taxon>
        <taxon>Polypodiales</taxon>
        <taxon>Pteridineae</taxon>
        <taxon>Pteridaceae</taxon>
        <taxon>Parkerioideae</taxon>
        <taxon>Ceratopteris</taxon>
    </lineage>
</organism>
<protein>
    <recommendedName>
        <fullName evidence="6">RanBD1 domain-containing protein</fullName>
    </recommendedName>
</protein>
<evidence type="ECO:0000313" key="8">
    <source>
        <dbReference type="Proteomes" id="UP000825935"/>
    </source>
</evidence>
<evidence type="ECO:0000313" key="7">
    <source>
        <dbReference type="EMBL" id="KAH7298202.1"/>
    </source>
</evidence>
<feature type="region of interest" description="Disordered" evidence="5">
    <location>
        <begin position="1"/>
        <end position="22"/>
    </location>
</feature>
<dbReference type="OMA" id="KIMVGPQ"/>
<dbReference type="GO" id="GO:0005643">
    <property type="term" value="C:nuclear pore"/>
    <property type="evidence" value="ECO:0007669"/>
    <property type="project" value="UniProtKB-SubCell"/>
</dbReference>
<sequence>MAAFKRRATTPPEAEAAGDAEANAPLKEPVFMAQSDGTRTAQYVRYVKALNNQFTRFWVQRQLQEHPMELWQDGVQDYLRHASKINEDFKDVISSPVEASASLPRSESAQPQSMSLFSNQQVNEGFTAKFPVKPLFEIKGGVNFSQPFPSLVIPSATKPFSGESLVTATAVPSNGTDTHDTQEDDETPQEPSSPSVKRMDEPGVQILHEIKCKLYIKGDASTDGAWKEMGIGNLTLRAKEGAEKGSKEAKATVLVRNEVGRVLLNALLYPNMKLNIQKNTVSGIFHSAEADIKIHGAASPEAKAGKGRLYLFRVKTPSDAENLVEVLTSNAPKG</sequence>
<name>A0A8T2RP54_CERRI</name>
<dbReference type="SUPFAM" id="SSF50729">
    <property type="entry name" value="PH domain-like"/>
    <property type="match status" value="1"/>
</dbReference>
<dbReference type="InterPro" id="IPR011993">
    <property type="entry name" value="PH-like_dom_sf"/>
</dbReference>
<dbReference type="OrthoDB" id="185618at2759"/>
<keyword evidence="8" id="KW-1185">Reference proteome</keyword>
<proteinExistence type="predicted"/>
<keyword evidence="4" id="KW-0906">Nuclear pore complex</keyword>
<evidence type="ECO:0000256" key="5">
    <source>
        <dbReference type="SAM" id="MobiDB-lite"/>
    </source>
</evidence>
<accession>A0A8T2RP54</accession>
<evidence type="ECO:0000259" key="6">
    <source>
        <dbReference type="PROSITE" id="PS50196"/>
    </source>
</evidence>
<feature type="region of interest" description="Disordered" evidence="5">
    <location>
        <begin position="170"/>
        <end position="201"/>
    </location>
</feature>
<feature type="domain" description="RanBD1" evidence="6">
    <location>
        <begin position="201"/>
        <end position="334"/>
    </location>
</feature>
<keyword evidence="4" id="KW-0653">Protein transport</keyword>
<evidence type="ECO:0000256" key="4">
    <source>
        <dbReference type="ARBA" id="ARBA00023132"/>
    </source>
</evidence>
<dbReference type="InterPro" id="IPR045255">
    <property type="entry name" value="RanBP1-like"/>
</dbReference>
<dbReference type="GO" id="GO:0015031">
    <property type="term" value="P:protein transport"/>
    <property type="evidence" value="ECO:0007669"/>
    <property type="project" value="UniProtKB-KW"/>
</dbReference>
<reference evidence="7" key="1">
    <citation type="submission" date="2021-08" db="EMBL/GenBank/DDBJ databases">
        <title>WGS assembly of Ceratopteris richardii.</title>
        <authorList>
            <person name="Marchant D.B."/>
            <person name="Chen G."/>
            <person name="Jenkins J."/>
            <person name="Shu S."/>
            <person name="Leebens-Mack J."/>
            <person name="Grimwood J."/>
            <person name="Schmutz J."/>
            <person name="Soltis P."/>
            <person name="Soltis D."/>
            <person name="Chen Z.-H."/>
        </authorList>
    </citation>
    <scope>NUCLEOTIDE SEQUENCE</scope>
    <source>
        <strain evidence="7">Whitten #5841</strain>
        <tissue evidence="7">Leaf</tissue>
    </source>
</reference>
<comment type="subcellular location">
    <subcellularLocation>
        <location evidence="1">Nucleus</location>
        <location evidence="1">Nuclear pore complex</location>
    </subcellularLocation>
</comment>
<feature type="compositionally biased region" description="Low complexity" evidence="5">
    <location>
        <begin position="9"/>
        <end position="22"/>
    </location>
</feature>
<evidence type="ECO:0000256" key="1">
    <source>
        <dbReference type="ARBA" id="ARBA00004567"/>
    </source>
</evidence>
<dbReference type="PANTHER" id="PTHR23138:SF141">
    <property type="entry name" value="NUCLEAR PORE COMPLEX PROTEIN NUP50"/>
    <property type="match status" value="1"/>
</dbReference>
<dbReference type="Proteomes" id="UP000825935">
    <property type="component" value="Chromosome 25"/>
</dbReference>
<comment type="caution">
    <text evidence="7">The sequence shown here is derived from an EMBL/GenBank/DDBJ whole genome shotgun (WGS) entry which is preliminary data.</text>
</comment>